<dbReference type="AlphaFoldDB" id="A0A1Y2EBG7"/>
<accession>A0A1Y2EBG7</accession>
<dbReference type="EMBL" id="MCFJ01000003">
    <property type="protein sequence ID" value="ORY68908.1"/>
    <property type="molecule type" value="Genomic_DNA"/>
</dbReference>
<dbReference type="Proteomes" id="UP000193689">
    <property type="component" value="Unassembled WGS sequence"/>
</dbReference>
<dbReference type="RefSeq" id="XP_040719195.1">
    <property type="nucleotide sequence ID" value="XM_040853635.1"/>
</dbReference>
<dbReference type="OrthoDB" id="1470350at2759"/>
<keyword evidence="2" id="KW-1185">Reference proteome</keyword>
<evidence type="ECO:0000313" key="1">
    <source>
        <dbReference type="EMBL" id="ORY68908.1"/>
    </source>
</evidence>
<dbReference type="GeneID" id="63769847"/>
<dbReference type="InParanoid" id="A0A1Y2EBG7"/>
<name>A0A1Y2EBG7_9PEZI</name>
<reference evidence="1 2" key="1">
    <citation type="submission" date="2016-07" db="EMBL/GenBank/DDBJ databases">
        <title>Pervasive Adenine N6-methylation of Active Genes in Fungi.</title>
        <authorList>
            <consortium name="DOE Joint Genome Institute"/>
            <person name="Mondo S.J."/>
            <person name="Dannebaum R.O."/>
            <person name="Kuo R.C."/>
            <person name="Labutti K."/>
            <person name="Haridas S."/>
            <person name="Kuo A."/>
            <person name="Salamov A."/>
            <person name="Ahrendt S.R."/>
            <person name="Lipzen A."/>
            <person name="Sullivan W."/>
            <person name="Andreopoulos W.B."/>
            <person name="Clum A."/>
            <person name="Lindquist E."/>
            <person name="Daum C."/>
            <person name="Ramamoorthy G.K."/>
            <person name="Gryganskyi A."/>
            <person name="Culley D."/>
            <person name="Magnuson J.K."/>
            <person name="James T.Y."/>
            <person name="O'Malley M.A."/>
            <person name="Stajich J.E."/>
            <person name="Spatafora J.W."/>
            <person name="Visel A."/>
            <person name="Grigoriev I.V."/>
        </authorList>
    </citation>
    <scope>NUCLEOTIDE SEQUENCE [LARGE SCALE GENOMIC DNA]</scope>
    <source>
        <strain evidence="1 2">CBS 129021</strain>
    </source>
</reference>
<proteinExistence type="predicted"/>
<organism evidence="1 2">
    <name type="scientific">Pseudomassariella vexata</name>
    <dbReference type="NCBI Taxonomy" id="1141098"/>
    <lineage>
        <taxon>Eukaryota</taxon>
        <taxon>Fungi</taxon>
        <taxon>Dikarya</taxon>
        <taxon>Ascomycota</taxon>
        <taxon>Pezizomycotina</taxon>
        <taxon>Sordariomycetes</taxon>
        <taxon>Xylariomycetidae</taxon>
        <taxon>Amphisphaeriales</taxon>
        <taxon>Pseudomassariaceae</taxon>
        <taxon>Pseudomassariella</taxon>
    </lineage>
</organism>
<evidence type="ECO:0000313" key="2">
    <source>
        <dbReference type="Proteomes" id="UP000193689"/>
    </source>
</evidence>
<comment type="caution">
    <text evidence="1">The sequence shown here is derived from an EMBL/GenBank/DDBJ whole genome shotgun (WGS) entry which is preliminary data.</text>
</comment>
<protein>
    <submittedName>
        <fullName evidence="1">Uncharacterized protein</fullName>
    </submittedName>
</protein>
<sequence>MRLLLASTIYNFDLERCQEIRNWKGKVYVPWEKKPLLFRLKPVAWVKYVHLELRLNF</sequence>
<gene>
    <name evidence="1" type="ORF">BCR38DRAFT_140998</name>
</gene>